<evidence type="ECO:0000313" key="2">
    <source>
        <dbReference type="EMBL" id="QFR56721.1"/>
    </source>
</evidence>
<name>A0A5P8PJ12_9CAUD</name>
<keyword evidence="3" id="KW-1185">Reference proteome</keyword>
<evidence type="ECO:0000256" key="1">
    <source>
        <dbReference type="SAM" id="MobiDB-lite"/>
    </source>
</evidence>
<gene>
    <name evidence="2" type="ORF">CPT_Mendera_195</name>
</gene>
<feature type="compositionally biased region" description="Basic and acidic residues" evidence="1">
    <location>
        <begin position="22"/>
        <end position="39"/>
    </location>
</feature>
<dbReference type="Proteomes" id="UP000326601">
    <property type="component" value="Segment"/>
</dbReference>
<accession>A0A5P8PJ12</accession>
<evidence type="ECO:0000313" key="3">
    <source>
        <dbReference type="Proteomes" id="UP000326601"/>
    </source>
</evidence>
<sequence length="47" mass="5479">MASTLEPNLERYIMKKSKKQALKSDKKQQIRNARRDKQATRAAFSGR</sequence>
<proteinExistence type="predicted"/>
<dbReference type="EMBL" id="MN098328">
    <property type="protein sequence ID" value="QFR56721.1"/>
    <property type="molecule type" value="Genomic_DNA"/>
</dbReference>
<feature type="region of interest" description="Disordered" evidence="1">
    <location>
        <begin position="1"/>
        <end position="47"/>
    </location>
</feature>
<reference evidence="3" key="1">
    <citation type="submission" date="2019-06" db="EMBL/GenBank/DDBJ databases">
        <title>Complete genome sequence of Stenotrophomonas phage Mendera.</title>
        <authorList>
            <person name="Garza K."/>
            <person name="Newkirk H."/>
            <person name="Moreland R."/>
            <person name="Liu M."/>
            <person name="Ramsey J."/>
            <person name="Gonzalez C.F."/>
            <person name="Leavitt J."/>
        </authorList>
    </citation>
    <scope>NUCLEOTIDE SEQUENCE [LARGE SCALE GENOMIC DNA]</scope>
</reference>
<organism evidence="2 3">
    <name type="scientific">Stenotrophomonas phage Mendera</name>
    <dbReference type="NCBI Taxonomy" id="2650877"/>
    <lineage>
        <taxon>Viruses</taxon>
        <taxon>Duplodnaviria</taxon>
        <taxon>Heunggongvirae</taxon>
        <taxon>Uroviricota</taxon>
        <taxon>Caudoviricetes</taxon>
        <taxon>Menderavirus</taxon>
        <taxon>Menderavirus mendera</taxon>
    </lineage>
</organism>
<protein>
    <submittedName>
        <fullName evidence="2">Uncharacterized protein</fullName>
    </submittedName>
</protein>